<dbReference type="Proteomes" id="UP001054945">
    <property type="component" value="Unassembled WGS sequence"/>
</dbReference>
<dbReference type="EMBL" id="BPLR01014381">
    <property type="protein sequence ID" value="GIY68465.1"/>
    <property type="molecule type" value="Genomic_DNA"/>
</dbReference>
<dbReference type="AlphaFoldDB" id="A0AAV4VES6"/>
<reference evidence="1 2" key="1">
    <citation type="submission" date="2021-06" db="EMBL/GenBank/DDBJ databases">
        <title>Caerostris extrusa draft genome.</title>
        <authorList>
            <person name="Kono N."/>
            <person name="Arakawa K."/>
        </authorList>
    </citation>
    <scope>NUCLEOTIDE SEQUENCE [LARGE SCALE GENOMIC DNA]</scope>
</reference>
<gene>
    <name evidence="1" type="ORF">CEXT_18911</name>
</gene>
<proteinExistence type="predicted"/>
<evidence type="ECO:0000313" key="1">
    <source>
        <dbReference type="EMBL" id="GIY68465.1"/>
    </source>
</evidence>
<evidence type="ECO:0000313" key="2">
    <source>
        <dbReference type="Proteomes" id="UP001054945"/>
    </source>
</evidence>
<protein>
    <submittedName>
        <fullName evidence="1">Uncharacterized protein</fullName>
    </submittedName>
</protein>
<accession>A0AAV4VES6</accession>
<comment type="caution">
    <text evidence="1">The sequence shown here is derived from an EMBL/GenBank/DDBJ whole genome shotgun (WGS) entry which is preliminary data.</text>
</comment>
<name>A0AAV4VES6_CAEEX</name>
<sequence length="123" mass="14699">MYKYCHWYTNEYFFDTKCLIIRSLDINIAEVSQVTQNNLQNMPSRDKIQEMACNKSFWDNCVSVKCHIGERPENFNYTNWMNDDERFSFTISTDSINLSKQRLYRTNSLSKPFAVQINFPHSQ</sequence>
<organism evidence="1 2">
    <name type="scientific">Caerostris extrusa</name>
    <name type="common">Bark spider</name>
    <name type="synonym">Caerostris bankana</name>
    <dbReference type="NCBI Taxonomy" id="172846"/>
    <lineage>
        <taxon>Eukaryota</taxon>
        <taxon>Metazoa</taxon>
        <taxon>Ecdysozoa</taxon>
        <taxon>Arthropoda</taxon>
        <taxon>Chelicerata</taxon>
        <taxon>Arachnida</taxon>
        <taxon>Araneae</taxon>
        <taxon>Araneomorphae</taxon>
        <taxon>Entelegynae</taxon>
        <taxon>Araneoidea</taxon>
        <taxon>Araneidae</taxon>
        <taxon>Caerostris</taxon>
    </lineage>
</organism>
<keyword evidence="2" id="KW-1185">Reference proteome</keyword>